<dbReference type="EMBL" id="PDLO01000002">
    <property type="protein sequence ID" value="PHK99137.1"/>
    <property type="molecule type" value="Genomic_DNA"/>
</dbReference>
<dbReference type="OrthoDB" id="114108at2"/>
<evidence type="ECO:0000259" key="1">
    <source>
        <dbReference type="Pfam" id="PF00535"/>
    </source>
</evidence>
<dbReference type="PANTHER" id="PTHR43685:SF14">
    <property type="entry name" value="GLYCOSYLTRANSFERASE 2-LIKE DOMAIN-CONTAINING PROTEIN"/>
    <property type="match status" value="1"/>
</dbReference>
<evidence type="ECO:0000313" key="3">
    <source>
        <dbReference type="Proteomes" id="UP000226437"/>
    </source>
</evidence>
<sequence length="391" mass="44037">MIALPKLPPPAPALRMCVTVPAKDEAEYIRATLQALHRQTDARGQRLCPELFEVILLANNCSDATAAVARRFSADYPDFRLHVVEMTLPGEWACVGMARKLMMDEAARRLPPGGIIAMTDADTRVDRQWVHATLRAFDRGARAVGGRVIVPPSERQGYRKIHLQDVTYRSLQTLLESMIDPRPADPWPRHFQHYGPSLAVGVAEYLACGGMPPVKCIEDAAFAWALERIDVEFVHDPSVRAYTSDRDSNRIDGVAFSKSLNEWTRMLDEGRQPVVFGLQHCIQLYKWKVALRRAFYERRIGGLPALPHLAEYLSMSQDELQRRVVEAPTFGALYQDIRQLLERTHAFSDAPFPEAIRDLRRFTRSAWTRRASSKRPAGSDLPAAALVGQTL</sequence>
<dbReference type="Pfam" id="PF00535">
    <property type="entry name" value="Glycos_transf_2"/>
    <property type="match status" value="1"/>
</dbReference>
<dbReference type="GO" id="GO:0016740">
    <property type="term" value="F:transferase activity"/>
    <property type="evidence" value="ECO:0007669"/>
    <property type="project" value="UniProtKB-KW"/>
</dbReference>
<accession>A0A2G0CGU2</accession>
<dbReference type="AlphaFoldDB" id="A0A2G0CGU2"/>
<dbReference type="RefSeq" id="WP_099105754.1">
    <property type="nucleotide sequence ID" value="NZ_JAATJF010000002.1"/>
</dbReference>
<dbReference type="SUPFAM" id="SSF53448">
    <property type="entry name" value="Nucleotide-diphospho-sugar transferases"/>
    <property type="match status" value="1"/>
</dbReference>
<dbReference type="Proteomes" id="UP000226437">
    <property type="component" value="Unassembled WGS sequence"/>
</dbReference>
<dbReference type="Gene3D" id="3.90.550.10">
    <property type="entry name" value="Spore Coat Polysaccharide Biosynthesis Protein SpsA, Chain A"/>
    <property type="match status" value="1"/>
</dbReference>
<keyword evidence="2" id="KW-0808">Transferase</keyword>
<organism evidence="2 3">
    <name type="scientific">Neolewinella marina</name>
    <dbReference type="NCBI Taxonomy" id="438751"/>
    <lineage>
        <taxon>Bacteria</taxon>
        <taxon>Pseudomonadati</taxon>
        <taxon>Bacteroidota</taxon>
        <taxon>Saprospiria</taxon>
        <taxon>Saprospirales</taxon>
        <taxon>Lewinellaceae</taxon>
        <taxon>Neolewinella</taxon>
    </lineage>
</organism>
<dbReference type="InterPro" id="IPR029044">
    <property type="entry name" value="Nucleotide-diphossugar_trans"/>
</dbReference>
<dbReference type="InterPro" id="IPR001173">
    <property type="entry name" value="Glyco_trans_2-like"/>
</dbReference>
<comment type="caution">
    <text evidence="2">The sequence shown here is derived from an EMBL/GenBank/DDBJ whole genome shotgun (WGS) entry which is preliminary data.</text>
</comment>
<protein>
    <submittedName>
        <fullName evidence="2">Glycosyl transferase family 2</fullName>
    </submittedName>
</protein>
<reference evidence="2 3" key="1">
    <citation type="submission" date="2017-10" db="EMBL/GenBank/DDBJ databases">
        <title>The draft genome sequence of Lewinella marina KCTC 32374.</title>
        <authorList>
            <person name="Wang K."/>
        </authorList>
    </citation>
    <scope>NUCLEOTIDE SEQUENCE [LARGE SCALE GENOMIC DNA]</scope>
    <source>
        <strain evidence="2 3">MKG-38</strain>
    </source>
</reference>
<dbReference type="PANTHER" id="PTHR43685">
    <property type="entry name" value="GLYCOSYLTRANSFERASE"/>
    <property type="match status" value="1"/>
</dbReference>
<feature type="domain" description="Glycosyltransferase 2-like" evidence="1">
    <location>
        <begin position="17"/>
        <end position="163"/>
    </location>
</feature>
<keyword evidence="3" id="KW-1185">Reference proteome</keyword>
<name>A0A2G0CGU2_9BACT</name>
<gene>
    <name evidence="2" type="ORF">CGL56_06675</name>
</gene>
<dbReference type="InterPro" id="IPR050834">
    <property type="entry name" value="Glycosyltransf_2"/>
</dbReference>
<evidence type="ECO:0000313" key="2">
    <source>
        <dbReference type="EMBL" id="PHK99137.1"/>
    </source>
</evidence>
<proteinExistence type="predicted"/>